<dbReference type="InterPro" id="IPR020449">
    <property type="entry name" value="Tscrpt_reg_AraC-type_HTH"/>
</dbReference>
<dbReference type="Gene3D" id="3.30.450.20">
    <property type="entry name" value="PAS domain"/>
    <property type="match status" value="1"/>
</dbReference>
<dbReference type="SMART" id="SM00342">
    <property type="entry name" value="HTH_ARAC"/>
    <property type="match status" value="1"/>
</dbReference>
<dbReference type="SUPFAM" id="SSF55785">
    <property type="entry name" value="PYP-like sensor domain (PAS domain)"/>
    <property type="match status" value="1"/>
</dbReference>
<dbReference type="Gene3D" id="1.10.10.60">
    <property type="entry name" value="Homeodomain-like"/>
    <property type="match status" value="1"/>
</dbReference>
<dbReference type="SUPFAM" id="SSF46689">
    <property type="entry name" value="Homeodomain-like"/>
    <property type="match status" value="2"/>
</dbReference>
<dbReference type="Pfam" id="PF08448">
    <property type="entry name" value="PAS_4"/>
    <property type="match status" value="1"/>
</dbReference>
<name>A0A3N1NF61_9GAMM</name>
<dbReference type="InterPro" id="IPR009057">
    <property type="entry name" value="Homeodomain-like_sf"/>
</dbReference>
<protein>
    <submittedName>
        <fullName evidence="5">AraC-like DNA-binding protein</fullName>
    </submittedName>
</protein>
<dbReference type="PROSITE" id="PS00041">
    <property type="entry name" value="HTH_ARAC_FAMILY_1"/>
    <property type="match status" value="1"/>
</dbReference>
<keyword evidence="2 5" id="KW-0238">DNA-binding</keyword>
<dbReference type="Pfam" id="PF12833">
    <property type="entry name" value="HTH_18"/>
    <property type="match status" value="1"/>
</dbReference>
<evidence type="ECO:0000256" key="2">
    <source>
        <dbReference type="ARBA" id="ARBA00023125"/>
    </source>
</evidence>
<reference evidence="5 6" key="1">
    <citation type="submission" date="2018-11" db="EMBL/GenBank/DDBJ databases">
        <title>Genomic Encyclopedia of Type Strains, Phase IV (KMG-IV): sequencing the most valuable type-strain genomes for metagenomic binning, comparative biology and taxonomic classification.</title>
        <authorList>
            <person name="Goeker M."/>
        </authorList>
    </citation>
    <scope>NUCLEOTIDE SEQUENCE [LARGE SCALE GENOMIC DNA]</scope>
    <source>
        <strain evidence="5 6">DSM 16974</strain>
    </source>
</reference>
<dbReference type="InterPro" id="IPR013656">
    <property type="entry name" value="PAS_4"/>
</dbReference>
<dbReference type="Proteomes" id="UP000273643">
    <property type="component" value="Unassembled WGS sequence"/>
</dbReference>
<evidence type="ECO:0000259" key="4">
    <source>
        <dbReference type="PROSITE" id="PS01124"/>
    </source>
</evidence>
<gene>
    <name evidence="5" type="ORF">EDC38_2772</name>
</gene>
<evidence type="ECO:0000256" key="3">
    <source>
        <dbReference type="ARBA" id="ARBA00023163"/>
    </source>
</evidence>
<keyword evidence="1" id="KW-0805">Transcription regulation</keyword>
<evidence type="ECO:0000313" key="5">
    <source>
        <dbReference type="EMBL" id="ROQ18544.1"/>
    </source>
</evidence>
<accession>A0A3N1NF61</accession>
<dbReference type="InterPro" id="IPR018060">
    <property type="entry name" value="HTH_AraC"/>
</dbReference>
<evidence type="ECO:0000313" key="6">
    <source>
        <dbReference type="Proteomes" id="UP000273643"/>
    </source>
</evidence>
<dbReference type="PANTHER" id="PTHR46796:SF13">
    <property type="entry name" value="HTH-TYPE TRANSCRIPTIONAL ACTIVATOR RHAS"/>
    <property type="match status" value="1"/>
</dbReference>
<comment type="caution">
    <text evidence="5">The sequence shown here is derived from an EMBL/GenBank/DDBJ whole genome shotgun (WGS) entry which is preliminary data.</text>
</comment>
<dbReference type="PRINTS" id="PR00032">
    <property type="entry name" value="HTHARAC"/>
</dbReference>
<keyword evidence="6" id="KW-1185">Reference proteome</keyword>
<dbReference type="GO" id="GO:0003700">
    <property type="term" value="F:DNA-binding transcription factor activity"/>
    <property type="evidence" value="ECO:0007669"/>
    <property type="project" value="InterPro"/>
</dbReference>
<organism evidence="5 6">
    <name type="scientific">Marinimicrobium koreense</name>
    <dbReference type="NCBI Taxonomy" id="306545"/>
    <lineage>
        <taxon>Bacteria</taxon>
        <taxon>Pseudomonadati</taxon>
        <taxon>Pseudomonadota</taxon>
        <taxon>Gammaproteobacteria</taxon>
        <taxon>Cellvibrionales</taxon>
        <taxon>Cellvibrionaceae</taxon>
        <taxon>Marinimicrobium</taxon>
    </lineage>
</organism>
<dbReference type="GO" id="GO:0043565">
    <property type="term" value="F:sequence-specific DNA binding"/>
    <property type="evidence" value="ECO:0007669"/>
    <property type="project" value="InterPro"/>
</dbReference>
<evidence type="ECO:0000256" key="1">
    <source>
        <dbReference type="ARBA" id="ARBA00023015"/>
    </source>
</evidence>
<dbReference type="OrthoDB" id="6146868at2"/>
<sequence>MLALLNSRGLYLVVKKLYYFDMKELDPWLAQLDPRYSAGRIFEFMPSVLYFVKDREGHIMTGNQAFAERCGCASADELYGRRDDTLFPLYMVEKFRRDDATVFATAEPLHDLIELFPTREGLPEWCVTHKVPLFDREGGVVGLCGIVQSYERMHDHPELPVFKVVEHIRSHYAQRLNIPEIAEQFGFSQRQLERRFMETFGASPREYIIRLRILIACEHLRTSKAPISDVALDCGFYDHSSFIRHFKRMLGATPLAYRKHHNGSAAL</sequence>
<dbReference type="InterPro" id="IPR035965">
    <property type="entry name" value="PAS-like_dom_sf"/>
</dbReference>
<dbReference type="EMBL" id="RJUK01000002">
    <property type="protein sequence ID" value="ROQ18544.1"/>
    <property type="molecule type" value="Genomic_DNA"/>
</dbReference>
<dbReference type="PROSITE" id="PS01124">
    <property type="entry name" value="HTH_ARAC_FAMILY_2"/>
    <property type="match status" value="1"/>
</dbReference>
<dbReference type="InterPro" id="IPR050204">
    <property type="entry name" value="AraC_XylS_family_regulators"/>
</dbReference>
<proteinExistence type="predicted"/>
<dbReference type="AlphaFoldDB" id="A0A3N1NF61"/>
<dbReference type="InterPro" id="IPR018062">
    <property type="entry name" value="HTH_AraC-typ_CS"/>
</dbReference>
<dbReference type="PANTHER" id="PTHR46796">
    <property type="entry name" value="HTH-TYPE TRANSCRIPTIONAL ACTIVATOR RHAS-RELATED"/>
    <property type="match status" value="1"/>
</dbReference>
<keyword evidence="3" id="KW-0804">Transcription</keyword>
<feature type="domain" description="HTH araC/xylS-type" evidence="4">
    <location>
        <begin position="162"/>
        <end position="260"/>
    </location>
</feature>